<gene>
    <name evidence="1" type="ORF">METZ01_LOCUS121204</name>
</gene>
<sequence length="102" mass="11717">MKKKQLNTVMFLVIFLASCYGTVGKNFDSSELKSIQNNVTSQEEIFERLGAPFKKGIENGQVMWTYQFDQWNAVGPTHSKDLVILFDKENIVKAYRYTTSNP</sequence>
<organism evidence="1">
    <name type="scientific">marine metagenome</name>
    <dbReference type="NCBI Taxonomy" id="408172"/>
    <lineage>
        <taxon>unclassified sequences</taxon>
        <taxon>metagenomes</taxon>
        <taxon>ecological metagenomes</taxon>
    </lineage>
</organism>
<evidence type="ECO:0008006" key="2">
    <source>
        <dbReference type="Google" id="ProtNLM"/>
    </source>
</evidence>
<protein>
    <recommendedName>
        <fullName evidence="2">Lipoprotein SmpA/OmlA domain-containing protein</fullName>
    </recommendedName>
</protein>
<dbReference type="EMBL" id="UINC01016413">
    <property type="protein sequence ID" value="SVA68350.1"/>
    <property type="molecule type" value="Genomic_DNA"/>
</dbReference>
<reference evidence="1" key="1">
    <citation type="submission" date="2018-05" db="EMBL/GenBank/DDBJ databases">
        <authorList>
            <person name="Lanie J.A."/>
            <person name="Ng W.-L."/>
            <person name="Kazmierczak K.M."/>
            <person name="Andrzejewski T.M."/>
            <person name="Davidsen T.M."/>
            <person name="Wayne K.J."/>
            <person name="Tettelin H."/>
            <person name="Glass J.I."/>
            <person name="Rusch D."/>
            <person name="Podicherti R."/>
            <person name="Tsui H.-C.T."/>
            <person name="Winkler M.E."/>
        </authorList>
    </citation>
    <scope>NUCLEOTIDE SEQUENCE</scope>
</reference>
<evidence type="ECO:0000313" key="1">
    <source>
        <dbReference type="EMBL" id="SVA68350.1"/>
    </source>
</evidence>
<accession>A0A381XUP2</accession>
<name>A0A381XUP2_9ZZZZ</name>
<proteinExistence type="predicted"/>
<dbReference type="PROSITE" id="PS51257">
    <property type="entry name" value="PROKAR_LIPOPROTEIN"/>
    <property type="match status" value="1"/>
</dbReference>
<dbReference type="AlphaFoldDB" id="A0A381XUP2"/>